<evidence type="ECO:0000259" key="3">
    <source>
        <dbReference type="PROSITE" id="PS50989"/>
    </source>
</evidence>
<dbReference type="SUPFAM" id="SSF52096">
    <property type="entry name" value="ClpP/crotonase"/>
    <property type="match status" value="2"/>
</dbReference>
<name>A0A848L3Z2_9BACT</name>
<evidence type="ECO:0000256" key="1">
    <source>
        <dbReference type="SAM" id="MobiDB-lite"/>
    </source>
</evidence>
<evidence type="ECO:0008006" key="6">
    <source>
        <dbReference type="Google" id="ProtNLM"/>
    </source>
</evidence>
<accession>A0A848L3Z2</accession>
<feature type="domain" description="CoA carboxyltransferase N-terminal" evidence="2">
    <location>
        <begin position="88"/>
        <end position="358"/>
    </location>
</feature>
<dbReference type="Gene3D" id="3.90.226.10">
    <property type="entry name" value="2-enoyl-CoA Hydratase, Chain A, domain 1"/>
    <property type="match status" value="2"/>
</dbReference>
<evidence type="ECO:0000313" key="5">
    <source>
        <dbReference type="Proteomes" id="UP000518300"/>
    </source>
</evidence>
<feature type="region of interest" description="Disordered" evidence="1">
    <location>
        <begin position="1"/>
        <end position="59"/>
    </location>
</feature>
<feature type="compositionally biased region" description="Low complexity" evidence="1">
    <location>
        <begin position="41"/>
        <end position="54"/>
    </location>
</feature>
<evidence type="ECO:0000313" key="4">
    <source>
        <dbReference type="EMBL" id="NMO13670.1"/>
    </source>
</evidence>
<comment type="caution">
    <text evidence="4">The sequence shown here is derived from an EMBL/GenBank/DDBJ whole genome shotgun (WGS) entry which is preliminary data.</text>
</comment>
<dbReference type="AlphaFoldDB" id="A0A848L3Z2"/>
<dbReference type="InterPro" id="IPR051047">
    <property type="entry name" value="AccD/PCCB"/>
</dbReference>
<feature type="domain" description="CoA carboxyltransferase C-terminal" evidence="3">
    <location>
        <begin position="356"/>
        <end position="590"/>
    </location>
</feature>
<dbReference type="InterPro" id="IPR029045">
    <property type="entry name" value="ClpP/crotonase-like_dom_sf"/>
</dbReference>
<reference evidence="4 5" key="1">
    <citation type="submission" date="2020-04" db="EMBL/GenBank/DDBJ databases">
        <title>Draft genome of Pyxidicoccus fallax type strain.</title>
        <authorList>
            <person name="Whitworth D.E."/>
        </authorList>
    </citation>
    <scope>NUCLEOTIDE SEQUENCE [LARGE SCALE GENOMIC DNA]</scope>
    <source>
        <strain evidence="4 5">DSM 14698</strain>
    </source>
</reference>
<dbReference type="Proteomes" id="UP000518300">
    <property type="component" value="Unassembled WGS sequence"/>
</dbReference>
<dbReference type="GO" id="GO:0004658">
    <property type="term" value="F:propionyl-CoA carboxylase activity"/>
    <property type="evidence" value="ECO:0007669"/>
    <property type="project" value="TreeGrafter"/>
</dbReference>
<organism evidence="4 5">
    <name type="scientific">Pyxidicoccus fallax</name>
    <dbReference type="NCBI Taxonomy" id="394095"/>
    <lineage>
        <taxon>Bacteria</taxon>
        <taxon>Pseudomonadati</taxon>
        <taxon>Myxococcota</taxon>
        <taxon>Myxococcia</taxon>
        <taxon>Myxococcales</taxon>
        <taxon>Cystobacterineae</taxon>
        <taxon>Myxococcaceae</taxon>
        <taxon>Pyxidicoccus</taxon>
    </lineage>
</organism>
<dbReference type="PROSITE" id="PS50980">
    <property type="entry name" value="COA_CT_NTER"/>
    <property type="match status" value="1"/>
</dbReference>
<dbReference type="PANTHER" id="PTHR43842">
    <property type="entry name" value="PROPIONYL-COA CARBOXYLASE BETA CHAIN"/>
    <property type="match status" value="1"/>
</dbReference>
<dbReference type="PANTHER" id="PTHR43842:SF2">
    <property type="entry name" value="PROPIONYL-COA CARBOXYLASE BETA CHAIN, MITOCHONDRIAL"/>
    <property type="match status" value="1"/>
</dbReference>
<sequence length="606" mass="64579">MSPRLRAMLSVQPGATGAEGGVWQGSRDEGPPEGRDGQALRGSARGVRVGARTARGGRRGAILVPARRAGHHPAPMSDTHDDGRASSPAAIRPELAELRERLTATSDAGRPEAVARRRKTGQRTARENLADLVDPGTFVEYGGLALAAQRSTRSMEDLIRASPADGIICGLGTINRALFDEERARAMVLAYDYTVFAGTQGLVGHAKLDRMLALAAQWRVPVVLFAEGGGGRPNDTDTHTVSGLDTPSFLAFASLSGLVPRVGIVSGRCFAGNAALLGCCDVIIATDDSNIGMGGPAMIQGGGLGTFAPEEIGPADVQTRNGVIDVRVRDEAEAVAVAKKYLAYFQGATAPGPCADQETLRTVLPENRRRAYKIRPIIETLADTGSVLELRRDFGRSLVTALVRIEGQPLGLIANDTFHLGGAIDANAADKAARFFQLCDAFGLPIVSLCDTPGFMVGPQAETTALVRHVSRMFVGAASLSVPFFSVVLRRGYGLGAQAMAGGHFHAPVFNVSWPTGEFGGMNLEGAVRIGMRKQLEAIEDPEQREEMAKAMIAEAHQRGRAINMASLLELDAVIDPAETRAWILRGLRSVPRPVREGRRRYIDTW</sequence>
<proteinExistence type="predicted"/>
<feature type="compositionally biased region" description="Basic and acidic residues" evidence="1">
    <location>
        <begin position="26"/>
        <end position="38"/>
    </location>
</feature>
<keyword evidence="5" id="KW-1185">Reference proteome</keyword>
<dbReference type="InterPro" id="IPR034733">
    <property type="entry name" value="AcCoA_carboxyl_beta"/>
</dbReference>
<evidence type="ECO:0000259" key="2">
    <source>
        <dbReference type="PROSITE" id="PS50980"/>
    </source>
</evidence>
<gene>
    <name evidence="4" type="ORF">HG543_02165</name>
</gene>
<dbReference type="PROSITE" id="PS50989">
    <property type="entry name" value="COA_CT_CTER"/>
    <property type="match status" value="1"/>
</dbReference>
<dbReference type="InterPro" id="IPR011763">
    <property type="entry name" value="COA_CT_C"/>
</dbReference>
<dbReference type="EMBL" id="JABBJJ010000006">
    <property type="protein sequence ID" value="NMO13670.1"/>
    <property type="molecule type" value="Genomic_DNA"/>
</dbReference>
<dbReference type="InterPro" id="IPR011762">
    <property type="entry name" value="COA_CT_N"/>
</dbReference>
<protein>
    <recommendedName>
        <fullName evidence="6">Biotin carboxylase</fullName>
    </recommendedName>
</protein>
<dbReference type="Pfam" id="PF01039">
    <property type="entry name" value="Carboxyl_trans"/>
    <property type="match status" value="1"/>
</dbReference>